<evidence type="ECO:0000256" key="1">
    <source>
        <dbReference type="ARBA" id="ARBA00004651"/>
    </source>
</evidence>
<feature type="transmembrane region" description="Helical" evidence="6">
    <location>
        <begin position="335"/>
        <end position="357"/>
    </location>
</feature>
<organism evidence="8 9">
    <name type="scientific">Marinobacterium nitratireducens</name>
    <dbReference type="NCBI Taxonomy" id="518897"/>
    <lineage>
        <taxon>Bacteria</taxon>
        <taxon>Pseudomonadati</taxon>
        <taxon>Pseudomonadota</taxon>
        <taxon>Gammaproteobacteria</taxon>
        <taxon>Oceanospirillales</taxon>
        <taxon>Oceanospirillaceae</taxon>
        <taxon>Marinobacterium</taxon>
    </lineage>
</organism>
<dbReference type="AlphaFoldDB" id="A0A917ZCR8"/>
<evidence type="ECO:0000256" key="6">
    <source>
        <dbReference type="SAM" id="Phobius"/>
    </source>
</evidence>
<dbReference type="InterPro" id="IPR004869">
    <property type="entry name" value="MMPL_dom"/>
</dbReference>
<accession>A0A917ZCR8</accession>
<dbReference type="PROSITE" id="PS50156">
    <property type="entry name" value="SSD"/>
    <property type="match status" value="1"/>
</dbReference>
<dbReference type="InterPro" id="IPR000731">
    <property type="entry name" value="SSD"/>
</dbReference>
<evidence type="ECO:0000256" key="2">
    <source>
        <dbReference type="ARBA" id="ARBA00022475"/>
    </source>
</evidence>
<keyword evidence="3 6" id="KW-0812">Transmembrane</keyword>
<keyword evidence="4 6" id="KW-1133">Transmembrane helix</keyword>
<proteinExistence type="predicted"/>
<feature type="transmembrane region" description="Helical" evidence="6">
    <location>
        <begin position="234"/>
        <end position="253"/>
    </location>
</feature>
<evidence type="ECO:0000313" key="8">
    <source>
        <dbReference type="EMBL" id="GGO79297.1"/>
    </source>
</evidence>
<feature type="transmembrane region" description="Helical" evidence="6">
    <location>
        <begin position="363"/>
        <end position="386"/>
    </location>
</feature>
<comment type="caution">
    <text evidence="8">The sequence shown here is derived from an EMBL/GenBank/DDBJ whole genome shotgun (WGS) entry which is preliminary data.</text>
</comment>
<feature type="transmembrane region" description="Helical" evidence="6">
    <location>
        <begin position="723"/>
        <end position="743"/>
    </location>
</feature>
<feature type="transmembrane region" description="Helical" evidence="6">
    <location>
        <begin position="626"/>
        <end position="642"/>
    </location>
</feature>
<name>A0A917ZCR8_9GAMM</name>
<keyword evidence="9" id="KW-1185">Reference proteome</keyword>
<keyword evidence="5 6" id="KW-0472">Membrane</keyword>
<dbReference type="EMBL" id="BMLT01000003">
    <property type="protein sequence ID" value="GGO79297.1"/>
    <property type="molecule type" value="Genomic_DNA"/>
</dbReference>
<evidence type="ECO:0000256" key="5">
    <source>
        <dbReference type="ARBA" id="ARBA00023136"/>
    </source>
</evidence>
<gene>
    <name evidence="8" type="ORF">GCM10011348_13230</name>
</gene>
<dbReference type="SUPFAM" id="SSF82866">
    <property type="entry name" value="Multidrug efflux transporter AcrB transmembrane domain"/>
    <property type="match status" value="2"/>
</dbReference>
<sequence length="812" mass="88137">MIKSHQAVTFSRLENALFRLRAPILVLSLLATLFLAWRASFIEPDTRLERLIPGSHAFVENARDTLGEISAGGSTVVRVAVSRRAGSIYDYDYLLQLQKISDELSLLPGVDTGSLNSLWAPGMLWFAITPEGFESGPIISSDAFDGSPKSLEAIRNNVLRAELVGSYVSIDGHSSLIDFRVLPVNAATGQATDYNLLSHRIDDIRKRFENDDLQIQVIGDIKKVADLVDGFTQIALFFLVAFLITAALLYFYARCVRATLVPLLCSVVAVIWQLGALNLIGANLGVFSVLVPFLVFAIAVSHGVQMINSIAREAAAGASSLDAARISFHRLYRPGLLALISDGIGFAMLFVIDIGAIKDLAMVASIGVALVIFTNLILLPLLMSYIGVGPVGISRSLVKQQADNRLWDAVAHFAEPRPAKLVLAGALVLAAGGFYIGQDLRIGDLDRGAPELRADSRYNLDSNYITDHYSTSTDLMTVFARVPQGQCDTYKTIDIVDRLGWQLRNTPGVQSVDSAAETAKFSRYIGNEGNPKLHAIPRDERVLTRSIERVGGSSVTLDFVAESCRYQAIRLELADHRQETLQGVVAVVRDFALEHNDADIEIVLGSGNAAFEAATNEVIAKAQYETLAYIYAVVALMCLLMFRSLKAVACILLPLALTSVLCQALMTLLGIGVKVATLPVIALGVGIGVDYGIYIYEQLRIHLAEGQPLRLAYRKTLRSTGRAVSFTGVTLAVGVATWIISPIRFQADMGVLLIFMFLWNMVGALVLLPALVHLFRVGGSTREPSLEPVMPGPAVERILPKTQPGQSLNRCA</sequence>
<evidence type="ECO:0000256" key="3">
    <source>
        <dbReference type="ARBA" id="ARBA00022692"/>
    </source>
</evidence>
<evidence type="ECO:0000259" key="7">
    <source>
        <dbReference type="PROSITE" id="PS50156"/>
    </source>
</evidence>
<dbReference type="Gene3D" id="1.20.1640.10">
    <property type="entry name" value="Multidrug efflux transporter AcrB transmembrane domain"/>
    <property type="match status" value="2"/>
</dbReference>
<comment type="subcellular location">
    <subcellularLocation>
        <location evidence="1">Cell membrane</location>
        <topology evidence="1">Multi-pass membrane protein</topology>
    </subcellularLocation>
</comment>
<dbReference type="RefSeq" id="WP_188859692.1">
    <property type="nucleotide sequence ID" value="NZ_BMLT01000003.1"/>
</dbReference>
<feature type="transmembrane region" description="Helical" evidence="6">
    <location>
        <begin position="260"/>
        <end position="280"/>
    </location>
</feature>
<dbReference type="Proteomes" id="UP000599578">
    <property type="component" value="Unassembled WGS sequence"/>
</dbReference>
<evidence type="ECO:0000256" key="4">
    <source>
        <dbReference type="ARBA" id="ARBA00022989"/>
    </source>
</evidence>
<feature type="transmembrane region" description="Helical" evidence="6">
    <location>
        <begin position="749"/>
        <end position="772"/>
    </location>
</feature>
<dbReference type="Pfam" id="PF03176">
    <property type="entry name" value="MMPL"/>
    <property type="match status" value="2"/>
</dbReference>
<feature type="transmembrane region" description="Helical" evidence="6">
    <location>
        <begin position="286"/>
        <end position="304"/>
    </location>
</feature>
<feature type="domain" description="SSD" evidence="7">
    <location>
        <begin position="260"/>
        <end position="385"/>
    </location>
</feature>
<dbReference type="GO" id="GO:0005886">
    <property type="term" value="C:plasma membrane"/>
    <property type="evidence" value="ECO:0007669"/>
    <property type="project" value="UniProtKB-SubCell"/>
</dbReference>
<protein>
    <submittedName>
        <fullName evidence="8">RND transporter</fullName>
    </submittedName>
</protein>
<feature type="transmembrane region" description="Helical" evidence="6">
    <location>
        <begin position="677"/>
        <end position="696"/>
    </location>
</feature>
<evidence type="ECO:0000313" key="9">
    <source>
        <dbReference type="Proteomes" id="UP000599578"/>
    </source>
</evidence>
<dbReference type="InterPro" id="IPR050545">
    <property type="entry name" value="Mycobact_MmpL"/>
</dbReference>
<dbReference type="PANTHER" id="PTHR33406">
    <property type="entry name" value="MEMBRANE PROTEIN MJ1562-RELATED"/>
    <property type="match status" value="1"/>
</dbReference>
<dbReference type="PANTHER" id="PTHR33406:SF10">
    <property type="entry name" value="SSD DOMAIN-CONTAINING PROTEIN"/>
    <property type="match status" value="1"/>
</dbReference>
<reference evidence="8 9" key="1">
    <citation type="journal article" date="2014" name="Int. J. Syst. Evol. Microbiol.">
        <title>Complete genome sequence of Corynebacterium casei LMG S-19264T (=DSM 44701T), isolated from a smear-ripened cheese.</title>
        <authorList>
            <consortium name="US DOE Joint Genome Institute (JGI-PGF)"/>
            <person name="Walter F."/>
            <person name="Albersmeier A."/>
            <person name="Kalinowski J."/>
            <person name="Ruckert C."/>
        </authorList>
    </citation>
    <scope>NUCLEOTIDE SEQUENCE [LARGE SCALE GENOMIC DNA]</scope>
    <source>
        <strain evidence="8 9">CGMCC 1.7286</strain>
    </source>
</reference>
<keyword evidence="2" id="KW-1003">Cell membrane</keyword>